<feature type="region of interest" description="Disordered" evidence="7">
    <location>
        <begin position="1"/>
        <end position="21"/>
    </location>
</feature>
<feature type="domain" description="ABC transmembrane type-1" evidence="10">
    <location>
        <begin position="53"/>
        <end position="333"/>
    </location>
</feature>
<evidence type="ECO:0000256" key="7">
    <source>
        <dbReference type="SAM" id="MobiDB-lite"/>
    </source>
</evidence>
<dbReference type="Gene3D" id="3.40.50.300">
    <property type="entry name" value="P-loop containing nucleotide triphosphate hydrolases"/>
    <property type="match status" value="1"/>
</dbReference>
<dbReference type="InterPro" id="IPR003593">
    <property type="entry name" value="AAA+_ATPase"/>
</dbReference>
<evidence type="ECO:0000313" key="12">
    <source>
        <dbReference type="Proteomes" id="UP000781958"/>
    </source>
</evidence>
<dbReference type="InterPro" id="IPR011527">
    <property type="entry name" value="ABC1_TM_dom"/>
</dbReference>
<dbReference type="PROSITE" id="PS50893">
    <property type="entry name" value="ABC_TRANSPORTER_2"/>
    <property type="match status" value="1"/>
</dbReference>
<dbReference type="PANTHER" id="PTHR24221:SF654">
    <property type="entry name" value="ATP-BINDING CASSETTE SUB-FAMILY B MEMBER 6"/>
    <property type="match status" value="1"/>
</dbReference>
<evidence type="ECO:0000256" key="1">
    <source>
        <dbReference type="ARBA" id="ARBA00004651"/>
    </source>
</evidence>
<keyword evidence="3" id="KW-0547">Nucleotide-binding</keyword>
<accession>A0ABS4SSX6</accession>
<evidence type="ECO:0000313" key="11">
    <source>
        <dbReference type="EMBL" id="MBP2295665.1"/>
    </source>
</evidence>
<dbReference type="Pfam" id="PF00005">
    <property type="entry name" value="ABC_tran"/>
    <property type="match status" value="1"/>
</dbReference>
<dbReference type="PROSITE" id="PS00211">
    <property type="entry name" value="ABC_TRANSPORTER_1"/>
    <property type="match status" value="1"/>
</dbReference>
<evidence type="ECO:0000256" key="3">
    <source>
        <dbReference type="ARBA" id="ARBA00022741"/>
    </source>
</evidence>
<evidence type="ECO:0000256" key="6">
    <source>
        <dbReference type="ARBA" id="ARBA00023136"/>
    </source>
</evidence>
<keyword evidence="2 8" id="KW-0812">Transmembrane</keyword>
<evidence type="ECO:0000256" key="8">
    <source>
        <dbReference type="SAM" id="Phobius"/>
    </source>
</evidence>
<reference evidence="11 12" key="1">
    <citation type="submission" date="2021-03" db="EMBL/GenBank/DDBJ databases">
        <title>Genomic Encyclopedia of Type Strains, Phase III (KMG-III): the genomes of soil and plant-associated and newly described type strains.</title>
        <authorList>
            <person name="Whitman W."/>
        </authorList>
    </citation>
    <scope>NUCLEOTIDE SEQUENCE [LARGE SCALE GENOMIC DNA]</scope>
    <source>
        <strain evidence="11 12">IMMIB AFH-6</strain>
    </source>
</reference>
<keyword evidence="4" id="KW-0067">ATP-binding</keyword>
<proteinExistence type="predicted"/>
<feature type="domain" description="ABC transporter" evidence="9">
    <location>
        <begin position="364"/>
        <end position="603"/>
    </location>
</feature>
<dbReference type="InterPro" id="IPR039421">
    <property type="entry name" value="Type_1_exporter"/>
</dbReference>
<feature type="transmembrane region" description="Helical" evidence="8">
    <location>
        <begin position="89"/>
        <end position="107"/>
    </location>
</feature>
<gene>
    <name evidence="11" type="ORF">J2851_005476</name>
</gene>
<keyword evidence="12" id="KW-1185">Reference proteome</keyword>
<dbReference type="InterPro" id="IPR003439">
    <property type="entry name" value="ABC_transporter-like_ATP-bd"/>
</dbReference>
<sequence length="612" mass="65974">MTKSAITPANAAASPGASGTPMRSLASGLKRLYGTFWRNTAGSRGLLGTFLTLLLLAQVTRLAIPYLFGAAVNALQSSATQDLGTAGEYMALMMGAAVLGWAMHGPGRVMERFVALRVRGRFADALYAKLVTLPLAWHDRNHSGETIQRMAKATNALFGFAQHQFIYLQNLVNLLGPIAALVFISALTGFAALAGYGALALLLVWFDGTMVRLLTEENRRERHYFAGLSDCVGNVSTVLTLRLQAATRRVLGERLDQLFEPIRHHIVVNEAKWCAVDLLNNALRCGLVVLYAWLAWRQGGMVPLGTAVMVHQYAQQIGTVVGSMATHWQDLVRHQADVAGAEAILTAEPRAGAAASLPDGWRTIRVENLTFRHAARPGEARPRPALNGVSLDLARGRRIALIGESGSGKSTLLRVLAGLYAADAVALSVDGAARPDLRDLSSVTTLIPQEPQIFDSTIRRNITMGVDYPPSEVVRACRLAQLGPVLETLPAGLDTPISEGGVNLSGGQRQRLALARGILAAQSSSLVMLDEPTSSVDPATELRVYDGLLEEFRDACVVSAIHRLHLLPRFDTVVLMEAGTLVDVGTMDELLARDQRFQAMWRNYHGATQAAA</sequence>
<comment type="subcellular location">
    <subcellularLocation>
        <location evidence="1">Cell membrane</location>
        <topology evidence="1">Multi-pass membrane protein</topology>
    </subcellularLocation>
</comment>
<name>A0ABS4SSX6_9PROT</name>
<evidence type="ECO:0000259" key="10">
    <source>
        <dbReference type="PROSITE" id="PS50929"/>
    </source>
</evidence>
<dbReference type="PANTHER" id="PTHR24221">
    <property type="entry name" value="ATP-BINDING CASSETTE SUB-FAMILY B"/>
    <property type="match status" value="1"/>
</dbReference>
<dbReference type="Pfam" id="PF00664">
    <property type="entry name" value="ABC_membrane"/>
    <property type="match status" value="1"/>
</dbReference>
<organism evidence="11 12">
    <name type="scientific">Azospirillum rugosum</name>
    <dbReference type="NCBI Taxonomy" id="416170"/>
    <lineage>
        <taxon>Bacteria</taxon>
        <taxon>Pseudomonadati</taxon>
        <taxon>Pseudomonadota</taxon>
        <taxon>Alphaproteobacteria</taxon>
        <taxon>Rhodospirillales</taxon>
        <taxon>Azospirillaceae</taxon>
        <taxon>Azospirillum</taxon>
    </lineage>
</organism>
<dbReference type="SUPFAM" id="SSF52540">
    <property type="entry name" value="P-loop containing nucleoside triphosphate hydrolases"/>
    <property type="match status" value="1"/>
</dbReference>
<evidence type="ECO:0000256" key="5">
    <source>
        <dbReference type="ARBA" id="ARBA00022989"/>
    </source>
</evidence>
<dbReference type="EMBL" id="JAGINP010000023">
    <property type="protein sequence ID" value="MBP2295665.1"/>
    <property type="molecule type" value="Genomic_DNA"/>
</dbReference>
<keyword evidence="5 8" id="KW-1133">Transmembrane helix</keyword>
<keyword evidence="6 8" id="KW-0472">Membrane</keyword>
<feature type="transmembrane region" description="Helical" evidence="8">
    <location>
        <begin position="165"/>
        <end position="187"/>
    </location>
</feature>
<dbReference type="Proteomes" id="UP000781958">
    <property type="component" value="Unassembled WGS sequence"/>
</dbReference>
<dbReference type="PROSITE" id="PS50929">
    <property type="entry name" value="ABC_TM1F"/>
    <property type="match status" value="1"/>
</dbReference>
<dbReference type="SUPFAM" id="SSF90123">
    <property type="entry name" value="ABC transporter transmembrane region"/>
    <property type="match status" value="1"/>
</dbReference>
<evidence type="ECO:0000259" key="9">
    <source>
        <dbReference type="PROSITE" id="PS50893"/>
    </source>
</evidence>
<feature type="transmembrane region" description="Helical" evidence="8">
    <location>
        <begin position="46"/>
        <end position="69"/>
    </location>
</feature>
<dbReference type="InterPro" id="IPR017871">
    <property type="entry name" value="ABC_transporter-like_CS"/>
</dbReference>
<evidence type="ECO:0000256" key="4">
    <source>
        <dbReference type="ARBA" id="ARBA00022840"/>
    </source>
</evidence>
<evidence type="ECO:0000256" key="2">
    <source>
        <dbReference type="ARBA" id="ARBA00022692"/>
    </source>
</evidence>
<dbReference type="InterPro" id="IPR036640">
    <property type="entry name" value="ABC1_TM_sf"/>
</dbReference>
<comment type="caution">
    <text evidence="11">The sequence shown here is derived from an EMBL/GenBank/DDBJ whole genome shotgun (WGS) entry which is preliminary data.</text>
</comment>
<protein>
    <submittedName>
        <fullName evidence="11">ABC-type multidrug transport system fused ATPase/permease subunit</fullName>
    </submittedName>
</protein>
<dbReference type="InterPro" id="IPR027417">
    <property type="entry name" value="P-loop_NTPase"/>
</dbReference>
<dbReference type="SMART" id="SM00382">
    <property type="entry name" value="AAA"/>
    <property type="match status" value="1"/>
</dbReference>
<dbReference type="RefSeq" id="WP_209770226.1">
    <property type="nucleotide sequence ID" value="NZ_JAGINP010000023.1"/>
</dbReference>
<dbReference type="Gene3D" id="1.20.1560.10">
    <property type="entry name" value="ABC transporter type 1, transmembrane domain"/>
    <property type="match status" value="1"/>
</dbReference>